<gene>
    <name evidence="2" type="ORF">MECH1_V1_2157</name>
</gene>
<feature type="chain" id="PRO_5045078290" description="Secreted protein" evidence="1">
    <location>
        <begin position="19"/>
        <end position="149"/>
    </location>
</feature>
<keyword evidence="3" id="KW-1185">Reference proteome</keyword>
<name>A0ABM9NJW3_9GAMM</name>
<dbReference type="Proteomes" id="UP001497493">
    <property type="component" value="Chromosome"/>
</dbReference>
<accession>A0ABM9NJW3</accession>
<evidence type="ECO:0000256" key="1">
    <source>
        <dbReference type="SAM" id="SignalP"/>
    </source>
</evidence>
<evidence type="ECO:0008006" key="4">
    <source>
        <dbReference type="Google" id="ProtNLM"/>
    </source>
</evidence>
<feature type="signal peptide" evidence="1">
    <location>
        <begin position="1"/>
        <end position="18"/>
    </location>
</feature>
<evidence type="ECO:0000313" key="3">
    <source>
        <dbReference type="Proteomes" id="UP001497493"/>
    </source>
</evidence>
<evidence type="ECO:0000313" key="2">
    <source>
        <dbReference type="EMBL" id="CAL1240933.1"/>
    </source>
</evidence>
<protein>
    <recommendedName>
        <fullName evidence="4">Secreted protein</fullName>
    </recommendedName>
</protein>
<dbReference type="RefSeq" id="WP_348757476.1">
    <property type="nucleotide sequence ID" value="NZ_OZ026884.1"/>
</dbReference>
<keyword evidence="1" id="KW-0732">Signal</keyword>
<dbReference type="EMBL" id="OZ026884">
    <property type="protein sequence ID" value="CAL1240933.1"/>
    <property type="molecule type" value="Genomic_DNA"/>
</dbReference>
<reference evidence="2 3" key="1">
    <citation type="submission" date="2024-04" db="EMBL/GenBank/DDBJ databases">
        <authorList>
            <person name="Cremers G."/>
        </authorList>
    </citation>
    <scope>NUCLEOTIDE SEQUENCE [LARGE SCALE GENOMIC DNA]</scope>
    <source>
        <strain evidence="2">MeCH1-AG</strain>
    </source>
</reference>
<sequence>MKNLLFGLLAGISSTSLAVEPRNPDVKPIISGTSPDSDIHCQVEAPGTWQGGVGPLEQSLYQFTRDGRLQFAISNTANGNNAVGFGSWQNCRAQYVAILHGSTHYAVVDFTFSVDNDAMVVDDVVQFFDTYGTLLGKSPNHVVLRRVTR</sequence>
<proteinExistence type="predicted"/>
<organism evidence="2 3">
    <name type="scientific">Candidatus Methylocalor cossyra</name>
    <dbReference type="NCBI Taxonomy" id="3108543"/>
    <lineage>
        <taxon>Bacteria</taxon>
        <taxon>Pseudomonadati</taxon>
        <taxon>Pseudomonadota</taxon>
        <taxon>Gammaproteobacteria</taxon>
        <taxon>Methylococcales</taxon>
        <taxon>Methylococcaceae</taxon>
        <taxon>Candidatus Methylocalor</taxon>
    </lineage>
</organism>